<dbReference type="Gene3D" id="2.40.420.20">
    <property type="match status" value="1"/>
</dbReference>
<dbReference type="GO" id="GO:0015562">
    <property type="term" value="F:efflux transmembrane transporter activity"/>
    <property type="evidence" value="ECO:0007669"/>
    <property type="project" value="TreeGrafter"/>
</dbReference>
<dbReference type="InterPro" id="IPR036365">
    <property type="entry name" value="PGBD-like_sf"/>
</dbReference>
<evidence type="ECO:0000313" key="2">
    <source>
        <dbReference type="EMBL" id="GLZ75979.1"/>
    </source>
</evidence>
<feature type="domain" description="Peptidoglycan binding-like" evidence="1">
    <location>
        <begin position="115"/>
        <end position="162"/>
    </location>
</feature>
<reference evidence="2" key="1">
    <citation type="submission" date="2023-03" db="EMBL/GenBank/DDBJ databases">
        <title>Actinorhabdospora filicis NBRC 111898.</title>
        <authorList>
            <person name="Ichikawa N."/>
            <person name="Sato H."/>
            <person name="Tonouchi N."/>
        </authorList>
    </citation>
    <scope>NUCLEOTIDE SEQUENCE</scope>
    <source>
        <strain evidence="2">NBRC 111898</strain>
    </source>
</reference>
<comment type="caution">
    <text evidence="2">The sequence shown here is derived from an EMBL/GenBank/DDBJ whole genome shotgun (WGS) entry which is preliminary data.</text>
</comment>
<dbReference type="PANTHER" id="PTHR30469:SF15">
    <property type="entry name" value="HLYD FAMILY OF SECRETION PROTEINS"/>
    <property type="match status" value="1"/>
</dbReference>
<proteinExistence type="predicted"/>
<accession>A0A9W6W6X1</accession>
<organism evidence="2 3">
    <name type="scientific">Actinorhabdospora filicis</name>
    <dbReference type="NCBI Taxonomy" id="1785913"/>
    <lineage>
        <taxon>Bacteria</taxon>
        <taxon>Bacillati</taxon>
        <taxon>Actinomycetota</taxon>
        <taxon>Actinomycetes</taxon>
        <taxon>Micromonosporales</taxon>
        <taxon>Micromonosporaceae</taxon>
        <taxon>Actinorhabdospora</taxon>
    </lineage>
</organism>
<dbReference type="Proteomes" id="UP001165079">
    <property type="component" value="Unassembled WGS sequence"/>
</dbReference>
<dbReference type="Pfam" id="PF01471">
    <property type="entry name" value="PG_binding_1"/>
    <property type="match status" value="1"/>
</dbReference>
<dbReference type="PANTHER" id="PTHR30469">
    <property type="entry name" value="MULTIDRUG RESISTANCE PROTEIN MDTA"/>
    <property type="match status" value="1"/>
</dbReference>
<name>A0A9W6W6X1_9ACTN</name>
<dbReference type="SUPFAM" id="SSF47090">
    <property type="entry name" value="PGBD-like"/>
    <property type="match status" value="1"/>
</dbReference>
<dbReference type="GO" id="GO:1990281">
    <property type="term" value="C:efflux pump complex"/>
    <property type="evidence" value="ECO:0007669"/>
    <property type="project" value="TreeGrafter"/>
</dbReference>
<protein>
    <submittedName>
        <fullName evidence="2">Peptidoglycan-binding protein</fullName>
    </submittedName>
</protein>
<keyword evidence="3" id="KW-1185">Reference proteome</keyword>
<evidence type="ECO:0000259" key="1">
    <source>
        <dbReference type="Pfam" id="PF01471"/>
    </source>
</evidence>
<dbReference type="InterPro" id="IPR036366">
    <property type="entry name" value="PGBDSf"/>
</dbReference>
<gene>
    <name evidence="2" type="ORF">Afil01_07860</name>
</gene>
<dbReference type="Gene3D" id="1.10.101.10">
    <property type="entry name" value="PGBD-like superfamily/PGBD"/>
    <property type="match status" value="1"/>
</dbReference>
<evidence type="ECO:0000313" key="3">
    <source>
        <dbReference type="Proteomes" id="UP001165079"/>
    </source>
</evidence>
<dbReference type="AlphaFoldDB" id="A0A9W6W6X1"/>
<sequence>MIATAVLAVGAATAAATGFDLFTGDDPGQAAPDLPASTATVDKGTIVDSRNENGTLGYGDTLTLGARLSGTVTALPDSGAIVKRGQALASVDNGPLVLMYGDLPAYRALSAGTKGADVKQFERNLAALGYDGFTVDETYSWQTALAVREWQKDLGLTGTGVVELGRVVFAHGEVRVDALKAAPGDQSGPGTALLTYSGTEQVVTVDLDVAQRRLAVADAKVKVRLPNGRTAAATIAEVRTVIVAGETGQDPKTKVRLRVTVDDPKDVEGLDQAAVKVGFAAEKHENVLTVPIGALVVLGDGRYGVQAVENGAVRTIPVETGLFADGRVEVSGDGLAEGMTVGVAA</sequence>
<dbReference type="EMBL" id="BSTX01000001">
    <property type="protein sequence ID" value="GLZ75979.1"/>
    <property type="molecule type" value="Genomic_DNA"/>
</dbReference>
<dbReference type="InterPro" id="IPR002477">
    <property type="entry name" value="Peptidoglycan-bd-like"/>
</dbReference>